<dbReference type="InterPro" id="IPR038578">
    <property type="entry name" value="GT29-like_sf"/>
</dbReference>
<gene>
    <name evidence="1" type="ORF">DYI37_08490</name>
</gene>
<evidence type="ECO:0000313" key="1">
    <source>
        <dbReference type="EMBL" id="RFC64350.1"/>
    </source>
</evidence>
<protein>
    <submittedName>
        <fullName evidence="1">Uncharacterized protein</fullName>
    </submittedName>
</protein>
<organism evidence="1 2">
    <name type="scientific">Fulvimarina endophytica</name>
    <dbReference type="NCBI Taxonomy" id="2293836"/>
    <lineage>
        <taxon>Bacteria</taxon>
        <taxon>Pseudomonadati</taxon>
        <taxon>Pseudomonadota</taxon>
        <taxon>Alphaproteobacteria</taxon>
        <taxon>Hyphomicrobiales</taxon>
        <taxon>Aurantimonadaceae</taxon>
        <taxon>Fulvimarina</taxon>
    </lineage>
</organism>
<dbReference type="EMBL" id="QURL01000003">
    <property type="protein sequence ID" value="RFC64350.1"/>
    <property type="molecule type" value="Genomic_DNA"/>
</dbReference>
<dbReference type="Gene3D" id="3.90.1480.20">
    <property type="entry name" value="Glycosyl transferase family 29"/>
    <property type="match status" value="1"/>
</dbReference>
<dbReference type="AlphaFoldDB" id="A0A371X550"/>
<sequence length="205" mass="22278">MTPSPSVRLVGNAPTALDRAAFVDAGEVVIRINNAFGFSGVNGARTTHLVLVNCGGQMREWLDEPGFADRLLVRTAGEILLPIHPGKDDLADPPLSQDERTAPDARNYAAEAVHALEAAGRPVAVMPAAIFLKACRLIGYERPERGMDAPSTGLLTLLWALERYAGPIDVLGFGFEGWSGHRWSRERAIFEDFEAKGRIRLHPIA</sequence>
<reference evidence="1 2" key="1">
    <citation type="submission" date="2018-08" db="EMBL/GenBank/DDBJ databases">
        <title>Fulvimarina sp. 85, whole genome shotgun sequence.</title>
        <authorList>
            <person name="Tuo L."/>
        </authorList>
    </citation>
    <scope>NUCLEOTIDE SEQUENCE [LARGE SCALE GENOMIC DNA]</scope>
    <source>
        <strain evidence="1 2">85</strain>
    </source>
</reference>
<proteinExistence type="predicted"/>
<evidence type="ECO:0000313" key="2">
    <source>
        <dbReference type="Proteomes" id="UP000264310"/>
    </source>
</evidence>
<name>A0A371X550_9HYPH</name>
<keyword evidence="2" id="KW-1185">Reference proteome</keyword>
<dbReference type="Proteomes" id="UP000264310">
    <property type="component" value="Unassembled WGS sequence"/>
</dbReference>
<accession>A0A371X550</accession>
<comment type="caution">
    <text evidence="1">The sequence shown here is derived from an EMBL/GenBank/DDBJ whole genome shotgun (WGS) entry which is preliminary data.</text>
</comment>
<dbReference type="RefSeq" id="WP_116682767.1">
    <property type="nucleotide sequence ID" value="NZ_QURL01000003.1"/>
</dbReference>
<dbReference type="OrthoDB" id="7905774at2"/>